<dbReference type="EMBL" id="JAMKOV010000003">
    <property type="protein sequence ID" value="KAI8041479.1"/>
    <property type="molecule type" value="Genomic_DNA"/>
</dbReference>
<evidence type="ECO:0000313" key="1">
    <source>
        <dbReference type="EMBL" id="KAI8041479.1"/>
    </source>
</evidence>
<proteinExistence type="predicted"/>
<protein>
    <submittedName>
        <fullName evidence="1">Uncharacterized protein</fullName>
    </submittedName>
</protein>
<keyword evidence="2" id="KW-1185">Reference proteome</keyword>
<gene>
    <name evidence="1" type="ORF">M5D96_005744</name>
</gene>
<reference evidence="1" key="1">
    <citation type="journal article" date="2023" name="Genome Biol. Evol.">
        <title>Long-read-based Genome Assembly of Drosophila gunungcola Reveals Fewer Chemosensory Genes in Flower-breeding Species.</title>
        <authorList>
            <person name="Negi A."/>
            <person name="Liao B.Y."/>
            <person name="Yeh S.D."/>
        </authorList>
    </citation>
    <scope>NUCLEOTIDE SEQUENCE</scope>
    <source>
        <strain evidence="1">Sukarami</strain>
    </source>
</reference>
<sequence length="168" mass="19315">MRHLRMIHIYFWRIRPTTMCPTFCSSGRRTISRRCRCNNCTCSTTTRVSLSTHTDAPTPTLSYTQTHSCSNVHSRFLKQIWVKLAATLTKFGSHVGSITCPVKYTVDFQVAVCHNWQQRQCYCYAVRGMKKTGYANMARISHNMPTLYKFSLLPAQPAKVNQAIRKTL</sequence>
<comment type="caution">
    <text evidence="1">The sequence shown here is derived from an EMBL/GenBank/DDBJ whole genome shotgun (WGS) entry which is preliminary data.</text>
</comment>
<dbReference type="Proteomes" id="UP001059596">
    <property type="component" value="Unassembled WGS sequence"/>
</dbReference>
<accession>A0A9Q0BRU5</accession>
<name>A0A9Q0BRU5_9MUSC</name>
<dbReference type="AlphaFoldDB" id="A0A9Q0BRU5"/>
<evidence type="ECO:0000313" key="2">
    <source>
        <dbReference type="Proteomes" id="UP001059596"/>
    </source>
</evidence>
<organism evidence="1 2">
    <name type="scientific">Drosophila gunungcola</name>
    <name type="common">fruit fly</name>
    <dbReference type="NCBI Taxonomy" id="103775"/>
    <lineage>
        <taxon>Eukaryota</taxon>
        <taxon>Metazoa</taxon>
        <taxon>Ecdysozoa</taxon>
        <taxon>Arthropoda</taxon>
        <taxon>Hexapoda</taxon>
        <taxon>Insecta</taxon>
        <taxon>Pterygota</taxon>
        <taxon>Neoptera</taxon>
        <taxon>Endopterygota</taxon>
        <taxon>Diptera</taxon>
        <taxon>Brachycera</taxon>
        <taxon>Muscomorpha</taxon>
        <taxon>Ephydroidea</taxon>
        <taxon>Drosophilidae</taxon>
        <taxon>Drosophila</taxon>
        <taxon>Sophophora</taxon>
    </lineage>
</organism>